<evidence type="ECO:0000313" key="2">
    <source>
        <dbReference type="Proteomes" id="UP001595693"/>
    </source>
</evidence>
<reference evidence="2" key="1">
    <citation type="journal article" date="2019" name="Int. J. Syst. Evol. Microbiol.">
        <title>The Global Catalogue of Microorganisms (GCM) 10K type strain sequencing project: providing services to taxonomists for standard genome sequencing and annotation.</title>
        <authorList>
            <consortium name="The Broad Institute Genomics Platform"/>
            <consortium name="The Broad Institute Genome Sequencing Center for Infectious Disease"/>
            <person name="Wu L."/>
            <person name="Ma J."/>
        </authorList>
    </citation>
    <scope>NUCLEOTIDE SEQUENCE [LARGE SCALE GENOMIC DNA]</scope>
    <source>
        <strain evidence="2">CCUG 2113</strain>
    </source>
</reference>
<dbReference type="RefSeq" id="WP_055399503.1">
    <property type="nucleotide sequence ID" value="NZ_JAMXAX010000037.1"/>
</dbReference>
<gene>
    <name evidence="1" type="ORF">ACFOW3_14700</name>
</gene>
<comment type="caution">
    <text evidence="1">The sequence shown here is derived from an EMBL/GenBank/DDBJ whole genome shotgun (WGS) entry which is preliminary data.</text>
</comment>
<protein>
    <submittedName>
        <fullName evidence="1">Helix-turn-helix domain-containing protein</fullName>
    </submittedName>
</protein>
<organism evidence="1 2">
    <name type="scientific">Acidovorax facilis</name>
    <dbReference type="NCBI Taxonomy" id="12917"/>
    <lineage>
        <taxon>Bacteria</taxon>
        <taxon>Pseudomonadati</taxon>
        <taxon>Pseudomonadota</taxon>
        <taxon>Betaproteobacteria</taxon>
        <taxon>Burkholderiales</taxon>
        <taxon>Comamonadaceae</taxon>
        <taxon>Acidovorax</taxon>
    </lineage>
</organism>
<keyword evidence="2" id="KW-1185">Reference proteome</keyword>
<proteinExistence type="predicted"/>
<evidence type="ECO:0000313" key="1">
    <source>
        <dbReference type="EMBL" id="MFC3935864.1"/>
    </source>
</evidence>
<dbReference type="Proteomes" id="UP001595693">
    <property type="component" value="Unassembled WGS sequence"/>
</dbReference>
<sequence>MPPKHLVLLQAMFPGVLMLDIDQIASLMRYGRGHLYNLHCEGKLPFKVSRGVGNKILVSVVEMAAYLDKEMLSEYSPPPPQPAELVVKKRGRPRGATSKTSPTVYGFQSELRSAIYRVRATELLAGIRQGLSNSVLDGEETLSDGERLRQTVSRLSATVEIASNEFEAVHARLSHAESSDIPYAARQIPFFLSPDGLVAALPIELDGVEVAQQADYRVHWMTWSSALSLVWLDEAKRLAWLEKMAVVMPDLYKAVDSNRRSTLLGV</sequence>
<name>A0ABV8DBM4_9BURK</name>
<dbReference type="EMBL" id="JBHSAJ010000042">
    <property type="protein sequence ID" value="MFC3935864.1"/>
    <property type="molecule type" value="Genomic_DNA"/>
</dbReference>
<accession>A0ABV8DBM4</accession>